<reference evidence="3 4" key="1">
    <citation type="submission" date="2018-12" db="EMBL/GenBank/DDBJ databases">
        <title>Complete Genome Sequence of the Corallopyronin A producing Myxobacterium Corallococcus coralloides B035.</title>
        <authorList>
            <person name="Bouhired S.M."/>
            <person name="Rupp O."/>
            <person name="Blom J."/>
            <person name="Schaeberle T.F."/>
            <person name="Kehraus S."/>
            <person name="Schiefer A."/>
            <person name="Pfarr K."/>
            <person name="Goesmann A."/>
            <person name="Hoerauf A."/>
            <person name="Koenig G.M."/>
        </authorList>
    </citation>
    <scope>NUCLEOTIDE SEQUENCE [LARGE SCALE GENOMIC DNA]</scope>
    <source>
        <strain evidence="3 4">B035</strain>
    </source>
</reference>
<feature type="domain" description="Gp5/Type VI secretion system Vgr protein OB-fold" evidence="2">
    <location>
        <begin position="21"/>
        <end position="96"/>
    </location>
</feature>
<dbReference type="InterPro" id="IPR006531">
    <property type="entry name" value="Gp5/Vgr_OB"/>
</dbReference>
<protein>
    <submittedName>
        <fullName evidence="3">Rhs element Vgr family protein</fullName>
    </submittedName>
</protein>
<evidence type="ECO:0000313" key="4">
    <source>
        <dbReference type="Proteomes" id="UP000288758"/>
    </source>
</evidence>
<dbReference type="AlphaFoldDB" id="A0A410RNI6"/>
<dbReference type="SUPFAM" id="SSF69349">
    <property type="entry name" value="Phage fibre proteins"/>
    <property type="match status" value="1"/>
</dbReference>
<dbReference type="SUPFAM" id="SSF69255">
    <property type="entry name" value="gp5 N-terminal domain-like"/>
    <property type="match status" value="1"/>
</dbReference>
<dbReference type="Proteomes" id="UP000288758">
    <property type="component" value="Chromosome"/>
</dbReference>
<dbReference type="Pfam" id="PF04717">
    <property type="entry name" value="Phage_base_V"/>
    <property type="match status" value="1"/>
</dbReference>
<gene>
    <name evidence="3" type="ORF">EJ065_1795</name>
</gene>
<feature type="compositionally biased region" description="Polar residues" evidence="1">
    <location>
        <begin position="262"/>
        <end position="273"/>
    </location>
</feature>
<dbReference type="InterPro" id="IPR037026">
    <property type="entry name" value="Vgr_OB-fold_dom_sf"/>
</dbReference>
<dbReference type="RefSeq" id="WP_128795553.1">
    <property type="nucleotide sequence ID" value="NZ_CP034669.1"/>
</dbReference>
<name>A0A410RNI6_CORCK</name>
<organism evidence="3 4">
    <name type="scientific">Corallococcus coralloides</name>
    <name type="common">Myxococcus coralloides</name>
    <dbReference type="NCBI Taxonomy" id="184914"/>
    <lineage>
        <taxon>Bacteria</taxon>
        <taxon>Pseudomonadati</taxon>
        <taxon>Myxococcota</taxon>
        <taxon>Myxococcia</taxon>
        <taxon>Myxococcales</taxon>
        <taxon>Cystobacterineae</taxon>
        <taxon>Myxococcaceae</taxon>
        <taxon>Corallococcus</taxon>
    </lineage>
</organism>
<accession>A0A410RNI6</accession>
<proteinExistence type="predicted"/>
<evidence type="ECO:0000313" key="3">
    <source>
        <dbReference type="EMBL" id="QAT83393.1"/>
    </source>
</evidence>
<evidence type="ECO:0000256" key="1">
    <source>
        <dbReference type="SAM" id="MobiDB-lite"/>
    </source>
</evidence>
<dbReference type="Gene3D" id="3.10.450.190">
    <property type="match status" value="1"/>
</dbReference>
<feature type="region of interest" description="Disordered" evidence="1">
    <location>
        <begin position="247"/>
        <end position="273"/>
    </location>
</feature>
<sequence>MTPELLTELVRQTRDKYFGKYRGFVVDNQDPEGLGRLKLRVPSVLGSEPSPWALPCVPFGGAAGHGWFAIPEVDAQVWVEFEEGDLRRPIWTGTFWQKKEDVPEDAAKTPPTTRLLRTPAGHVLRFDDAKDEEAVLLHHPKGARLSIDPKGTVALTDAKGATVVLDAEGEELRVEDSHGNSLVLSSSGVRVEDSHGNTIETASSGVKVKGQQVVVEGTQVLLGGSGGEPVIKGQSFLTLFATHVHTSSAPGGPTSPPIPQGEMSTLSTSVMTK</sequence>
<dbReference type="Gene3D" id="2.40.50.230">
    <property type="entry name" value="Gp5 N-terminal domain"/>
    <property type="match status" value="1"/>
</dbReference>
<dbReference type="EMBL" id="CP034669">
    <property type="protein sequence ID" value="QAT83393.1"/>
    <property type="molecule type" value="Genomic_DNA"/>
</dbReference>
<evidence type="ECO:0000259" key="2">
    <source>
        <dbReference type="Pfam" id="PF04717"/>
    </source>
</evidence>